<evidence type="ECO:0000256" key="1">
    <source>
        <dbReference type="SAM" id="MobiDB-lite"/>
    </source>
</evidence>
<feature type="region of interest" description="Disordered" evidence="1">
    <location>
        <begin position="34"/>
        <end position="56"/>
    </location>
</feature>
<evidence type="ECO:0000313" key="3">
    <source>
        <dbReference type="Proteomes" id="UP000078542"/>
    </source>
</evidence>
<protein>
    <submittedName>
        <fullName evidence="2">Uncharacterized protein</fullName>
    </submittedName>
</protein>
<feature type="compositionally biased region" description="Basic and acidic residues" evidence="1">
    <location>
        <begin position="43"/>
        <end position="53"/>
    </location>
</feature>
<dbReference type="Proteomes" id="UP000078542">
    <property type="component" value="Unassembled WGS sequence"/>
</dbReference>
<accession>A0A195C473</accession>
<name>A0A195C473_9HYME</name>
<feature type="region of interest" description="Disordered" evidence="1">
    <location>
        <begin position="98"/>
        <end position="122"/>
    </location>
</feature>
<keyword evidence="3" id="KW-1185">Reference proteome</keyword>
<sequence>RQCTIIERDTKSYNDQVGGSAISLRLVLRGDAAAPGGFENETASERRTRDRGETWQSDVAQGCPAVHAILFRPLKDERELLHPSCLRLFPPPKAAVFLSEEKESEDGNDEVAIPRAADGAVR</sequence>
<dbReference type="EMBL" id="KQ978292">
    <property type="protein sequence ID" value="KYM95420.1"/>
    <property type="molecule type" value="Genomic_DNA"/>
</dbReference>
<reference evidence="2 3" key="1">
    <citation type="submission" date="2016-03" db="EMBL/GenBank/DDBJ databases">
        <title>Cyphomyrmex costatus WGS genome.</title>
        <authorList>
            <person name="Nygaard S."/>
            <person name="Hu H."/>
            <person name="Boomsma J."/>
            <person name="Zhang G."/>
        </authorList>
    </citation>
    <scope>NUCLEOTIDE SEQUENCE [LARGE SCALE GENOMIC DNA]</scope>
    <source>
        <strain evidence="2">MS0001</strain>
        <tissue evidence="2">Whole body</tissue>
    </source>
</reference>
<proteinExistence type="predicted"/>
<evidence type="ECO:0000313" key="2">
    <source>
        <dbReference type="EMBL" id="KYM95420.1"/>
    </source>
</evidence>
<gene>
    <name evidence="2" type="ORF">ALC62_13848</name>
</gene>
<organism evidence="2 3">
    <name type="scientific">Cyphomyrmex costatus</name>
    <dbReference type="NCBI Taxonomy" id="456900"/>
    <lineage>
        <taxon>Eukaryota</taxon>
        <taxon>Metazoa</taxon>
        <taxon>Ecdysozoa</taxon>
        <taxon>Arthropoda</taxon>
        <taxon>Hexapoda</taxon>
        <taxon>Insecta</taxon>
        <taxon>Pterygota</taxon>
        <taxon>Neoptera</taxon>
        <taxon>Endopterygota</taxon>
        <taxon>Hymenoptera</taxon>
        <taxon>Apocrita</taxon>
        <taxon>Aculeata</taxon>
        <taxon>Formicoidea</taxon>
        <taxon>Formicidae</taxon>
        <taxon>Myrmicinae</taxon>
        <taxon>Cyphomyrmex</taxon>
    </lineage>
</organism>
<dbReference type="AlphaFoldDB" id="A0A195C473"/>
<feature type="non-terminal residue" evidence="2">
    <location>
        <position position="1"/>
    </location>
</feature>